<proteinExistence type="inferred from homology"/>
<evidence type="ECO:0000259" key="9">
    <source>
        <dbReference type="Pfam" id="PF12704"/>
    </source>
</evidence>
<protein>
    <submittedName>
        <fullName evidence="10">Multidrug ABC transporter substrate-binding protein</fullName>
    </submittedName>
</protein>
<dbReference type="GO" id="GO:0005886">
    <property type="term" value="C:plasma membrane"/>
    <property type="evidence" value="ECO:0007669"/>
    <property type="project" value="UniProtKB-SubCell"/>
</dbReference>
<evidence type="ECO:0000313" key="11">
    <source>
        <dbReference type="Proteomes" id="UP000180253"/>
    </source>
</evidence>
<feature type="transmembrane region" description="Helical" evidence="7">
    <location>
        <begin position="338"/>
        <end position="371"/>
    </location>
</feature>
<keyword evidence="11" id="KW-1185">Reference proteome</keyword>
<dbReference type="GO" id="GO:0022857">
    <property type="term" value="F:transmembrane transporter activity"/>
    <property type="evidence" value="ECO:0007669"/>
    <property type="project" value="TreeGrafter"/>
</dbReference>
<sequence length="418" mass="45655">MLWRLIVSDFINTAYQGLRAALQAIYSNAMRSILTTLGIIIGVTAVISVVAVMNGLSSNISRQFNDLGSDMVTLRAFTSANQEMLGFINKLTYDDFLVLKGKVKGVEDMTVTMRAYSLGASIQYGRDTIQTHILGTDSSYQKVVNVYPVEGRFLSESDDLRRRRVAFVGSSVIKKLNMPENPTGEFIKLSGDYFRVIGVAETLGSILGYDQDNYIIAPFSTIRSLNGSQVTENIEIMFRPKAGIALETIKSQMRQILRSRYKIEEGEEDYFEFVTAEKTKEQFDSILRSVTLVASGVVAISLLVGGIGIMNIMLVSVTERTKEIGIAKALGASSNIILYQFLVEALVLSLIGGVIGIALGYGIAGLIILFLPGSPDLVVPMWAVLLSFGFTTFIGVVFGLAPAIKASKLVPVEALRYE</sequence>
<evidence type="ECO:0000256" key="2">
    <source>
        <dbReference type="ARBA" id="ARBA00022475"/>
    </source>
</evidence>
<dbReference type="InterPro" id="IPR025857">
    <property type="entry name" value="MacB_PCD"/>
</dbReference>
<feature type="transmembrane region" description="Helical" evidence="7">
    <location>
        <begin position="377"/>
        <end position="401"/>
    </location>
</feature>
<evidence type="ECO:0000256" key="6">
    <source>
        <dbReference type="ARBA" id="ARBA00038076"/>
    </source>
</evidence>
<feature type="domain" description="MacB-like periplasmic core" evidence="9">
    <location>
        <begin position="32"/>
        <end position="256"/>
    </location>
</feature>
<organism evidence="10 11">
    <name type="scientific">Pseudoalteromonas byunsanensis</name>
    <dbReference type="NCBI Taxonomy" id="327939"/>
    <lineage>
        <taxon>Bacteria</taxon>
        <taxon>Pseudomonadati</taxon>
        <taxon>Pseudomonadota</taxon>
        <taxon>Gammaproteobacteria</taxon>
        <taxon>Alteromonadales</taxon>
        <taxon>Pseudoalteromonadaceae</taxon>
        <taxon>Pseudoalteromonas</taxon>
    </lineage>
</organism>
<dbReference type="Proteomes" id="UP000180253">
    <property type="component" value="Unassembled WGS sequence"/>
</dbReference>
<comment type="subcellular location">
    <subcellularLocation>
        <location evidence="1">Cell membrane</location>
        <topology evidence="1">Multi-pass membrane protein</topology>
    </subcellularLocation>
</comment>
<dbReference type="EMBL" id="MNAN01000034">
    <property type="protein sequence ID" value="OHU94268.1"/>
    <property type="molecule type" value="Genomic_DNA"/>
</dbReference>
<keyword evidence="4 7" id="KW-1133">Transmembrane helix</keyword>
<evidence type="ECO:0000256" key="7">
    <source>
        <dbReference type="SAM" id="Phobius"/>
    </source>
</evidence>
<dbReference type="Pfam" id="PF02687">
    <property type="entry name" value="FtsX"/>
    <property type="match status" value="1"/>
</dbReference>
<evidence type="ECO:0000259" key="8">
    <source>
        <dbReference type="Pfam" id="PF02687"/>
    </source>
</evidence>
<dbReference type="PANTHER" id="PTHR30572">
    <property type="entry name" value="MEMBRANE COMPONENT OF TRANSPORTER-RELATED"/>
    <property type="match status" value="1"/>
</dbReference>
<evidence type="ECO:0000313" key="10">
    <source>
        <dbReference type="EMBL" id="OHU94268.1"/>
    </source>
</evidence>
<evidence type="ECO:0000256" key="5">
    <source>
        <dbReference type="ARBA" id="ARBA00023136"/>
    </source>
</evidence>
<keyword evidence="3 7" id="KW-0812">Transmembrane</keyword>
<accession>A0A1S1MZQ5</accession>
<keyword evidence="2" id="KW-1003">Cell membrane</keyword>
<dbReference type="PANTHER" id="PTHR30572:SF4">
    <property type="entry name" value="ABC TRANSPORTER PERMEASE YTRF"/>
    <property type="match status" value="1"/>
</dbReference>
<gene>
    <name evidence="10" type="ORF">BIW53_14380</name>
</gene>
<keyword evidence="5 7" id="KW-0472">Membrane</keyword>
<feature type="transmembrane region" description="Helical" evidence="7">
    <location>
        <begin position="33"/>
        <end position="53"/>
    </location>
</feature>
<evidence type="ECO:0000256" key="4">
    <source>
        <dbReference type="ARBA" id="ARBA00022989"/>
    </source>
</evidence>
<evidence type="ECO:0000256" key="3">
    <source>
        <dbReference type="ARBA" id="ARBA00022692"/>
    </source>
</evidence>
<dbReference type="STRING" id="327939.BIW53_14380"/>
<reference evidence="10 11" key="1">
    <citation type="submission" date="2016-10" db="EMBL/GenBank/DDBJ databases">
        <title>Pseudoalteromonas amylolytica sp. nov., isolated from the surface seawater.</title>
        <authorList>
            <person name="Wu Y.-H."/>
            <person name="Cheng H."/>
            <person name="Jin X.-B."/>
            <person name="Wang C.-S."/>
            <person name="Xu X.-W."/>
        </authorList>
    </citation>
    <scope>NUCLEOTIDE SEQUENCE [LARGE SCALE GENOMIC DNA]</scope>
    <source>
        <strain evidence="10 11">JCM 12483</strain>
    </source>
</reference>
<comment type="caution">
    <text evidence="10">The sequence shown here is derived from an EMBL/GenBank/DDBJ whole genome shotgun (WGS) entry which is preliminary data.</text>
</comment>
<feature type="transmembrane region" description="Helical" evidence="7">
    <location>
        <begin position="292"/>
        <end position="317"/>
    </location>
</feature>
<dbReference type="AlphaFoldDB" id="A0A1S1MZQ5"/>
<dbReference type="InterPro" id="IPR003838">
    <property type="entry name" value="ABC3_permease_C"/>
</dbReference>
<name>A0A1S1MZQ5_9GAMM</name>
<comment type="similarity">
    <text evidence="6">Belongs to the ABC-4 integral membrane protein family.</text>
</comment>
<dbReference type="InterPro" id="IPR050250">
    <property type="entry name" value="Macrolide_Exporter_MacB"/>
</dbReference>
<dbReference type="OrthoDB" id="9770036at2"/>
<evidence type="ECO:0000256" key="1">
    <source>
        <dbReference type="ARBA" id="ARBA00004651"/>
    </source>
</evidence>
<dbReference type="Pfam" id="PF12704">
    <property type="entry name" value="MacB_PCD"/>
    <property type="match status" value="1"/>
</dbReference>
<feature type="domain" description="ABC3 transporter permease C-terminal" evidence="8">
    <location>
        <begin position="297"/>
        <end position="410"/>
    </location>
</feature>